<dbReference type="InterPro" id="IPR020845">
    <property type="entry name" value="AMP-binding_CS"/>
</dbReference>
<dbReference type="InterPro" id="IPR000873">
    <property type="entry name" value="AMP-dep_synth/lig_dom"/>
</dbReference>
<dbReference type="Gene3D" id="3.40.50.12780">
    <property type="entry name" value="N-terminal domain of ligase-like"/>
    <property type="match status" value="1"/>
</dbReference>
<dbReference type="Proteomes" id="UP000031036">
    <property type="component" value="Unassembled WGS sequence"/>
</dbReference>
<reference evidence="2 3" key="1">
    <citation type="submission" date="2014-11" db="EMBL/GenBank/DDBJ databases">
        <title>Genetic blueprint of the zoonotic pathogen Toxocara canis.</title>
        <authorList>
            <person name="Zhu X.-Q."/>
            <person name="Korhonen P.K."/>
            <person name="Cai H."/>
            <person name="Young N.D."/>
            <person name="Nejsum P."/>
            <person name="von Samson-Himmelstjerna G."/>
            <person name="Boag P.R."/>
            <person name="Tan P."/>
            <person name="Li Q."/>
            <person name="Min J."/>
            <person name="Yang Y."/>
            <person name="Wang X."/>
            <person name="Fang X."/>
            <person name="Hall R.S."/>
            <person name="Hofmann A."/>
            <person name="Sternberg P.W."/>
            <person name="Jex A.R."/>
            <person name="Gasser R.B."/>
        </authorList>
    </citation>
    <scope>NUCLEOTIDE SEQUENCE [LARGE SCALE GENOMIC DNA]</scope>
    <source>
        <strain evidence="2">PN_DK_2014</strain>
    </source>
</reference>
<name>A0A0B2V7U9_TOXCA</name>
<dbReference type="GO" id="GO:0031956">
    <property type="term" value="F:medium-chain fatty acid-CoA ligase activity"/>
    <property type="evidence" value="ECO:0007669"/>
    <property type="project" value="TreeGrafter"/>
</dbReference>
<dbReference type="EMBL" id="JPKZ01002261">
    <property type="protein sequence ID" value="KHN77613.1"/>
    <property type="molecule type" value="Genomic_DNA"/>
</dbReference>
<comment type="caution">
    <text evidence="2">The sequence shown here is derived from an EMBL/GenBank/DDBJ whole genome shotgun (WGS) entry which is preliminary data.</text>
</comment>
<organism evidence="2 3">
    <name type="scientific">Toxocara canis</name>
    <name type="common">Canine roundworm</name>
    <dbReference type="NCBI Taxonomy" id="6265"/>
    <lineage>
        <taxon>Eukaryota</taxon>
        <taxon>Metazoa</taxon>
        <taxon>Ecdysozoa</taxon>
        <taxon>Nematoda</taxon>
        <taxon>Chromadorea</taxon>
        <taxon>Rhabditida</taxon>
        <taxon>Spirurina</taxon>
        <taxon>Ascaridomorpha</taxon>
        <taxon>Ascaridoidea</taxon>
        <taxon>Toxocaridae</taxon>
        <taxon>Toxocara</taxon>
    </lineage>
</organism>
<accession>A0A0B2V7U9</accession>
<keyword evidence="3" id="KW-1185">Reference proteome</keyword>
<protein>
    <submittedName>
        <fullName evidence="2">Acyl-CoA synthetase family member 2, mitochondrial</fullName>
    </submittedName>
</protein>
<evidence type="ECO:0000313" key="3">
    <source>
        <dbReference type="Proteomes" id="UP000031036"/>
    </source>
</evidence>
<evidence type="ECO:0000313" key="2">
    <source>
        <dbReference type="EMBL" id="KHN77613.1"/>
    </source>
</evidence>
<dbReference type="AlphaFoldDB" id="A0A0B2V7U9"/>
<dbReference type="PANTHER" id="PTHR43201:SF12">
    <property type="entry name" value="AMP-DEPENDENT SYNTHETASE_LIGASE DOMAIN-CONTAINING PROTEIN"/>
    <property type="match status" value="1"/>
</dbReference>
<dbReference type="STRING" id="6265.A0A0B2V7U9"/>
<proteinExistence type="predicted"/>
<dbReference type="SUPFAM" id="SSF56801">
    <property type="entry name" value="Acetyl-CoA synthetase-like"/>
    <property type="match status" value="1"/>
</dbReference>
<dbReference type="GO" id="GO:0006631">
    <property type="term" value="P:fatty acid metabolic process"/>
    <property type="evidence" value="ECO:0007669"/>
    <property type="project" value="TreeGrafter"/>
</dbReference>
<sequence>MSQPLSTTIPALIHQHSKSDNVAAIFDSEKISYTFAKLTNEMVMLAAGLLSTGLEPGDRVLICGSNNAHFFVSTLACARAGLIFSLMNPNFAKADQLHYALKKGEFRAVICFPANKEAEFLNNLLNEIAPELRNSAKGHLSSKAIPKLTHVIMAEEDHRHAGTFTLSEIFGRSNRERIDKLPDYEAWDTHKLAAIQYTTGTSSPPKLVGLSHYQLINGCRIAAEAIGLERIGALCCALPLFKIPVFALVGLAPFVTETRVVFPSPSPVPKFLFESVQKYQCAHLLTNAVALRLVLRVALTQKIDFPSIKTVILAGERVPSELLKSIANQFRNANTIFNGYMLTEVATMPIMTSEEKSITRSVGKALRGFTIDVVDIGTNVMRENARVGELRIRPVDGSTFAGYGPTFDEKLEWINTGDIITIDNSGNVELLANKEDLIVDKSGKILEHWTLEKAICAYDQIKGAQIVTTTKNGPLVAVLVLKSSSCDHNLVKSDIQSFCKNNKVSVFSKNHSLTYFDLSQA</sequence>
<dbReference type="PROSITE" id="PS00455">
    <property type="entry name" value="AMP_BINDING"/>
    <property type="match status" value="1"/>
</dbReference>
<gene>
    <name evidence="2" type="primary">ACSF2</name>
    <name evidence="2" type="ORF">Tcan_15779</name>
</gene>
<evidence type="ECO:0000259" key="1">
    <source>
        <dbReference type="Pfam" id="PF00501"/>
    </source>
</evidence>
<feature type="domain" description="AMP-dependent synthetase/ligase" evidence="1">
    <location>
        <begin position="18"/>
        <end position="402"/>
    </location>
</feature>
<dbReference type="Pfam" id="PF00501">
    <property type="entry name" value="AMP-binding"/>
    <property type="match status" value="1"/>
</dbReference>
<dbReference type="OMA" id="CVARSTQ"/>
<dbReference type="InterPro" id="IPR042099">
    <property type="entry name" value="ANL_N_sf"/>
</dbReference>
<dbReference type="PANTHER" id="PTHR43201">
    <property type="entry name" value="ACYL-COA SYNTHETASE"/>
    <property type="match status" value="1"/>
</dbReference>
<dbReference type="OrthoDB" id="10253115at2759"/>